<evidence type="ECO:0000256" key="1">
    <source>
        <dbReference type="ARBA" id="ARBA00022723"/>
    </source>
</evidence>
<sequence>MPAGAGALPRAPAPDRQRLRALRAEVSGTVAVNDAGAPPVATVIQLSDLHVVAPGRRLRGGVDPLAAVAAALEVVESADVDVAALVLSGDLTDSGDPAAYRALRALVEPAARRLGAPLVYAMGNHDDRAALRAGLLGAEPTTEPYDHVLRTGGLRIVVLDSTVPGHHHGVLEPAQLAWLSVELAEPAPLGTLLVLHHPPVPTAFAPMRGNDLRDPAGLARVVTGTDVRMVVCGHTHHAGASALAGVPVWIGPATAHRAELLSPPGRARGRAGVALSRIDVYADAVVAAAEPLDDAAVLVDTDAVALTAAAGARAPAP</sequence>
<evidence type="ECO:0000259" key="5">
    <source>
        <dbReference type="Pfam" id="PF00149"/>
    </source>
</evidence>
<evidence type="ECO:0000256" key="4">
    <source>
        <dbReference type="ARBA" id="ARBA00025742"/>
    </source>
</evidence>
<evidence type="ECO:0000313" key="7">
    <source>
        <dbReference type="Proteomes" id="UP001296706"/>
    </source>
</evidence>
<keyword evidence="1" id="KW-0479">Metal-binding</keyword>
<keyword evidence="7" id="KW-1185">Reference proteome</keyword>
<keyword evidence="2" id="KW-0378">Hydrolase</keyword>
<feature type="domain" description="Calcineurin-like phosphoesterase" evidence="5">
    <location>
        <begin position="42"/>
        <end position="237"/>
    </location>
</feature>
<dbReference type="Proteomes" id="UP001296706">
    <property type="component" value="Unassembled WGS sequence"/>
</dbReference>
<organism evidence="6 7">
    <name type="scientific">Pseudonocardia xinjiangensis</name>
    <dbReference type="NCBI Taxonomy" id="75289"/>
    <lineage>
        <taxon>Bacteria</taxon>
        <taxon>Bacillati</taxon>
        <taxon>Actinomycetota</taxon>
        <taxon>Actinomycetes</taxon>
        <taxon>Pseudonocardiales</taxon>
        <taxon>Pseudonocardiaceae</taxon>
        <taxon>Pseudonocardia</taxon>
    </lineage>
</organism>
<dbReference type="Pfam" id="PF00149">
    <property type="entry name" value="Metallophos"/>
    <property type="match status" value="1"/>
</dbReference>
<keyword evidence="3" id="KW-0408">Iron</keyword>
<dbReference type="InterPro" id="IPR004843">
    <property type="entry name" value="Calcineurin-like_PHP"/>
</dbReference>
<dbReference type="EMBL" id="JAAXKY010000002">
    <property type="protein sequence ID" value="NMH75821.1"/>
    <property type="molecule type" value="Genomic_DNA"/>
</dbReference>
<comment type="caution">
    <text evidence="6">The sequence shown here is derived from an EMBL/GenBank/DDBJ whole genome shotgun (WGS) entry which is preliminary data.</text>
</comment>
<reference evidence="6 7" key="1">
    <citation type="submission" date="2020-04" db="EMBL/GenBank/DDBJ databases">
        <authorList>
            <person name="Klaysubun C."/>
            <person name="Duangmal K."/>
            <person name="Lipun K."/>
        </authorList>
    </citation>
    <scope>NUCLEOTIDE SEQUENCE [LARGE SCALE GENOMIC DNA]</scope>
    <source>
        <strain evidence="6 7">JCM 11839</strain>
    </source>
</reference>
<accession>A0ABX1R9G0</accession>
<evidence type="ECO:0000256" key="2">
    <source>
        <dbReference type="ARBA" id="ARBA00022801"/>
    </source>
</evidence>
<protein>
    <submittedName>
        <fullName evidence="6">Metallophosphatase</fullName>
    </submittedName>
</protein>
<proteinExistence type="inferred from homology"/>
<dbReference type="InterPro" id="IPR029052">
    <property type="entry name" value="Metallo-depent_PP-like"/>
</dbReference>
<name>A0ABX1R9G0_9PSEU</name>
<dbReference type="PANTHER" id="PTHR42988">
    <property type="entry name" value="PHOSPHOHYDROLASE"/>
    <property type="match status" value="1"/>
</dbReference>
<dbReference type="Gene3D" id="3.60.21.10">
    <property type="match status" value="1"/>
</dbReference>
<evidence type="ECO:0000256" key="3">
    <source>
        <dbReference type="ARBA" id="ARBA00023004"/>
    </source>
</evidence>
<evidence type="ECO:0000313" key="6">
    <source>
        <dbReference type="EMBL" id="NMH75821.1"/>
    </source>
</evidence>
<gene>
    <name evidence="6" type="ORF">HF577_01685</name>
</gene>
<dbReference type="SUPFAM" id="SSF56300">
    <property type="entry name" value="Metallo-dependent phosphatases"/>
    <property type="match status" value="1"/>
</dbReference>
<comment type="similarity">
    <text evidence="4">Belongs to the cyclic nucleotide phosphodiesterase class-III family.</text>
</comment>
<dbReference type="InterPro" id="IPR050884">
    <property type="entry name" value="CNP_phosphodiesterase-III"/>
</dbReference>
<dbReference type="PANTHER" id="PTHR42988:SF2">
    <property type="entry name" value="CYCLIC NUCLEOTIDE PHOSPHODIESTERASE CBUA0032-RELATED"/>
    <property type="match status" value="1"/>
</dbReference>